<protein>
    <recommendedName>
        <fullName evidence="4 6">50S ribosomal protein L17</fullName>
    </recommendedName>
</protein>
<dbReference type="GO" id="GO:0022625">
    <property type="term" value="C:cytosolic large ribosomal subunit"/>
    <property type="evidence" value="ECO:0007669"/>
    <property type="project" value="TreeGrafter"/>
</dbReference>
<keyword evidence="3 5" id="KW-0687">Ribonucleoprotein</keyword>
<dbReference type="GO" id="GO:0006412">
    <property type="term" value="P:translation"/>
    <property type="evidence" value="ECO:0007669"/>
    <property type="project" value="InterPro"/>
</dbReference>
<dbReference type="Pfam" id="PF01196">
    <property type="entry name" value="Ribosomal_L17"/>
    <property type="match status" value="1"/>
</dbReference>
<evidence type="ECO:0000256" key="3">
    <source>
        <dbReference type="ARBA" id="ARBA00023274"/>
    </source>
</evidence>
<evidence type="ECO:0000256" key="2">
    <source>
        <dbReference type="ARBA" id="ARBA00022980"/>
    </source>
</evidence>
<dbReference type="Proteomes" id="UP000176639">
    <property type="component" value="Unassembled WGS sequence"/>
</dbReference>
<sequence length="115" mass="13170">MKHLKKGRKFHRETGQRQALMKALLTALITSGKIKTTEAKAKELRPAIEKMVTRAKVKNVQNVRLIRKTLAPTVTKKLFDEIAEKYKERKGGYTRIVKLGQRRSDGSKVAHIEFV</sequence>
<gene>
    <name evidence="7" type="ORF">A2Z10_03870</name>
</gene>
<dbReference type="InterPro" id="IPR000456">
    <property type="entry name" value="Ribosomal_bL17"/>
</dbReference>
<dbReference type="PROSITE" id="PS01167">
    <property type="entry name" value="RIBOSOMAL_L17"/>
    <property type="match status" value="1"/>
</dbReference>
<evidence type="ECO:0000256" key="4">
    <source>
        <dbReference type="ARBA" id="ARBA00035494"/>
    </source>
</evidence>
<evidence type="ECO:0000256" key="1">
    <source>
        <dbReference type="ARBA" id="ARBA00008777"/>
    </source>
</evidence>
<comment type="similarity">
    <text evidence="1 5">Belongs to the bacterial ribosomal protein bL17 family.</text>
</comment>
<dbReference type="InterPro" id="IPR036373">
    <property type="entry name" value="Ribosomal_bL17_sf"/>
</dbReference>
<evidence type="ECO:0000313" key="8">
    <source>
        <dbReference type="Proteomes" id="UP000176639"/>
    </source>
</evidence>
<evidence type="ECO:0000256" key="6">
    <source>
        <dbReference type="RuleBase" id="RU000661"/>
    </source>
</evidence>
<dbReference type="SUPFAM" id="SSF64263">
    <property type="entry name" value="Prokaryotic ribosomal protein L17"/>
    <property type="match status" value="1"/>
</dbReference>
<dbReference type="GO" id="GO:0003735">
    <property type="term" value="F:structural constituent of ribosome"/>
    <property type="evidence" value="ECO:0007669"/>
    <property type="project" value="InterPro"/>
</dbReference>
<reference evidence="7 8" key="1">
    <citation type="journal article" date="2016" name="Nat. Commun.">
        <title>Thousands of microbial genomes shed light on interconnected biogeochemical processes in an aquifer system.</title>
        <authorList>
            <person name="Anantharaman K."/>
            <person name="Brown C.T."/>
            <person name="Hug L.A."/>
            <person name="Sharon I."/>
            <person name="Castelle C.J."/>
            <person name="Probst A.J."/>
            <person name="Thomas B.C."/>
            <person name="Singh A."/>
            <person name="Wilkins M.J."/>
            <person name="Karaoz U."/>
            <person name="Brodie E.L."/>
            <person name="Williams K.H."/>
            <person name="Hubbard S.S."/>
            <person name="Banfield J.F."/>
        </authorList>
    </citation>
    <scope>NUCLEOTIDE SEQUENCE [LARGE SCALE GENOMIC DNA]</scope>
</reference>
<dbReference type="PANTHER" id="PTHR14413">
    <property type="entry name" value="RIBOSOMAL PROTEIN L17"/>
    <property type="match status" value="1"/>
</dbReference>
<dbReference type="Gene3D" id="3.90.1030.10">
    <property type="entry name" value="Ribosomal protein L17"/>
    <property type="match status" value="1"/>
</dbReference>
<accession>A0A1F5AZR0</accession>
<evidence type="ECO:0000313" key="7">
    <source>
        <dbReference type="EMBL" id="OGD23890.1"/>
    </source>
</evidence>
<dbReference type="AlphaFoldDB" id="A0A1F5AZR0"/>
<evidence type="ECO:0000256" key="5">
    <source>
        <dbReference type="RuleBase" id="RU000660"/>
    </source>
</evidence>
<dbReference type="NCBIfam" id="TIGR00059">
    <property type="entry name" value="L17"/>
    <property type="match status" value="1"/>
</dbReference>
<dbReference type="PANTHER" id="PTHR14413:SF16">
    <property type="entry name" value="LARGE RIBOSOMAL SUBUNIT PROTEIN BL17M"/>
    <property type="match status" value="1"/>
</dbReference>
<comment type="caution">
    <text evidence="7">The sequence shown here is derived from an EMBL/GenBank/DDBJ whole genome shotgun (WGS) entry which is preliminary data.</text>
</comment>
<organism evidence="7 8">
    <name type="scientific">Candidatus Azambacteria bacterium RBG_16_47_10</name>
    <dbReference type="NCBI Taxonomy" id="1797292"/>
    <lineage>
        <taxon>Bacteria</taxon>
        <taxon>Candidatus Azamiibacteriota</taxon>
    </lineage>
</organism>
<keyword evidence="2 5" id="KW-0689">Ribosomal protein</keyword>
<proteinExistence type="inferred from homology"/>
<dbReference type="EMBL" id="MEYI01000024">
    <property type="protein sequence ID" value="OGD23890.1"/>
    <property type="molecule type" value="Genomic_DNA"/>
</dbReference>
<dbReference type="InterPro" id="IPR047859">
    <property type="entry name" value="Ribosomal_bL17_CS"/>
</dbReference>
<name>A0A1F5AZR0_9BACT</name>